<dbReference type="InterPro" id="IPR029123">
    <property type="entry name" value="RBM39_linker"/>
</dbReference>
<comment type="caution">
    <text evidence="7">The sequence shown here is derived from an EMBL/GenBank/DDBJ whole genome shotgun (WGS) entry which is preliminary data.</text>
</comment>
<reference evidence="7" key="1">
    <citation type="journal article" date="2023" name="BMC Genomics">
        <title>Chromosome-level genome assemblies of Cutaneotrichosporon spp. (Trichosporonales, Basidiomycota) reveal imbalanced evolution between nucleotide sequences and chromosome synteny.</title>
        <authorList>
            <person name="Kobayashi Y."/>
            <person name="Kayamori A."/>
            <person name="Aoki K."/>
            <person name="Shiwa Y."/>
            <person name="Matsutani M."/>
            <person name="Fujita N."/>
            <person name="Sugita T."/>
            <person name="Iwasaki W."/>
            <person name="Tanaka N."/>
            <person name="Takashima M."/>
        </authorList>
    </citation>
    <scope>NUCLEOTIDE SEQUENCE</scope>
    <source>
        <strain evidence="7">HIS016</strain>
    </source>
</reference>
<evidence type="ECO:0000313" key="8">
    <source>
        <dbReference type="Proteomes" id="UP001222932"/>
    </source>
</evidence>
<keyword evidence="3 4" id="KW-0694">RNA-binding</keyword>
<dbReference type="PANTHER" id="PTHR48036">
    <property type="entry name" value="SPLICING FACTOR (PAD-1), PUTATIVE (AFU_ORTHOLOGUE AFUA_1G15810)-RELATED"/>
    <property type="match status" value="1"/>
</dbReference>
<feature type="compositionally biased region" description="Pro residues" evidence="5">
    <location>
        <begin position="1"/>
        <end position="12"/>
    </location>
</feature>
<feature type="compositionally biased region" description="Basic and acidic residues" evidence="5">
    <location>
        <begin position="38"/>
        <end position="60"/>
    </location>
</feature>
<dbReference type="Pfam" id="PF15519">
    <property type="entry name" value="RBM39linker"/>
    <property type="match status" value="1"/>
</dbReference>
<reference evidence="7" key="2">
    <citation type="submission" date="2023-06" db="EMBL/GenBank/DDBJ databases">
        <authorList>
            <person name="Kobayashi Y."/>
            <person name="Kayamori A."/>
            <person name="Aoki K."/>
            <person name="Shiwa Y."/>
            <person name="Fujita N."/>
            <person name="Sugita T."/>
            <person name="Iwasaki W."/>
            <person name="Tanaka N."/>
            <person name="Takashima M."/>
        </authorList>
    </citation>
    <scope>NUCLEOTIDE SEQUENCE</scope>
    <source>
        <strain evidence="7">HIS016</strain>
    </source>
</reference>
<proteinExistence type="predicted"/>
<dbReference type="EMBL" id="BTCM01000007">
    <property type="protein sequence ID" value="GMK59149.1"/>
    <property type="molecule type" value="Genomic_DNA"/>
</dbReference>
<evidence type="ECO:0000256" key="5">
    <source>
        <dbReference type="SAM" id="MobiDB-lite"/>
    </source>
</evidence>
<dbReference type="InterPro" id="IPR035979">
    <property type="entry name" value="RBD_domain_sf"/>
</dbReference>
<feature type="compositionally biased region" description="Basic and acidic residues" evidence="5">
    <location>
        <begin position="15"/>
        <end position="25"/>
    </location>
</feature>
<protein>
    <recommendedName>
        <fullName evidence="6">RRM domain-containing protein</fullName>
    </recommendedName>
</protein>
<evidence type="ECO:0000259" key="6">
    <source>
        <dbReference type="PROSITE" id="PS50102"/>
    </source>
</evidence>
<evidence type="ECO:0000313" key="7">
    <source>
        <dbReference type="EMBL" id="GMK59149.1"/>
    </source>
</evidence>
<feature type="domain" description="RRM" evidence="6">
    <location>
        <begin position="181"/>
        <end position="260"/>
    </location>
</feature>
<dbReference type="Pfam" id="PF00076">
    <property type="entry name" value="RRM_1"/>
    <property type="match status" value="2"/>
</dbReference>
<dbReference type="Gene3D" id="3.30.70.330">
    <property type="match status" value="3"/>
</dbReference>
<feature type="domain" description="RRM" evidence="6">
    <location>
        <begin position="451"/>
        <end position="535"/>
    </location>
</feature>
<evidence type="ECO:0000256" key="4">
    <source>
        <dbReference type="PROSITE-ProRule" id="PRU00176"/>
    </source>
</evidence>
<feature type="domain" description="RRM" evidence="6">
    <location>
        <begin position="320"/>
        <end position="397"/>
    </location>
</feature>
<dbReference type="SMART" id="SM00360">
    <property type="entry name" value="RRM"/>
    <property type="match status" value="3"/>
</dbReference>
<evidence type="ECO:0000256" key="1">
    <source>
        <dbReference type="ARBA" id="ARBA00022553"/>
    </source>
</evidence>
<feature type="compositionally biased region" description="Basic and acidic residues" evidence="5">
    <location>
        <begin position="75"/>
        <end position="158"/>
    </location>
</feature>
<keyword evidence="8" id="KW-1185">Reference proteome</keyword>
<dbReference type="InterPro" id="IPR006509">
    <property type="entry name" value="RBM39_SF"/>
</dbReference>
<sequence length="542" mass="63227">MADTPPFSPRPLPGSRDRTPELTTKREKRHREDDDDDRDRRSARRDDDRDRSRDRRRRYDDEDDDRDRRRRHRYRDRDRRRDRSRSREPRNRSRSRSRDRDRDYDRSRRPRDDSRERERARFKAMTREEKERERDRRDREMREERRELARREGREYNSPRRRMSFSREASQLLDEVDAEARSVFVSQIAARLTSQDLGHFFEDMLGRGSVRDARIITDKGRRSKGMGYVTLRSADLVNKALNLSGKMVVGIPILVGLTPADSYEGMSLKAVIASIRGQRETQKELHASRPRGPRYPPITPGAIPSSIDPNAHAGAAIPYHRLYLTKLSDSLSNDDLRQVFDPFGEIEFVDLHVDHSGASKGTAYVQFAELSAAQMALDAMNDFELAGQKIQVQPVEERNAQFENMEGDHRRGGRLDAAGRMELMKKLARTDDASRPRAAAPAKPETQRPTLFLMVSNMFNPDEETERNWDTDLAEDIREEVKNKYGRVARIKVDKMSQGDVYIEFADLEGSERARHGLQDRWFGGRKLQAQFISETLFKAHL</sequence>
<organism evidence="7 8">
    <name type="scientific">Cutaneotrichosporon spelunceum</name>
    <dbReference type="NCBI Taxonomy" id="1672016"/>
    <lineage>
        <taxon>Eukaryota</taxon>
        <taxon>Fungi</taxon>
        <taxon>Dikarya</taxon>
        <taxon>Basidiomycota</taxon>
        <taxon>Agaricomycotina</taxon>
        <taxon>Tremellomycetes</taxon>
        <taxon>Trichosporonales</taxon>
        <taxon>Trichosporonaceae</taxon>
        <taxon>Cutaneotrichosporon</taxon>
    </lineage>
</organism>
<gene>
    <name evidence="7" type="primary">rsd1</name>
    <name evidence="7" type="ORF">CspeluHIS016_0701640</name>
</gene>
<evidence type="ECO:0000256" key="2">
    <source>
        <dbReference type="ARBA" id="ARBA00022737"/>
    </source>
</evidence>
<accession>A0AAD3TZ11</accession>
<dbReference type="AlphaFoldDB" id="A0AAD3TZ11"/>
<dbReference type="GO" id="GO:0003723">
    <property type="term" value="F:RNA binding"/>
    <property type="evidence" value="ECO:0007669"/>
    <property type="project" value="UniProtKB-UniRule"/>
</dbReference>
<dbReference type="PROSITE" id="PS50102">
    <property type="entry name" value="RRM"/>
    <property type="match status" value="3"/>
</dbReference>
<keyword evidence="1" id="KW-0597">Phosphoprotein</keyword>
<name>A0AAD3TZ11_9TREE</name>
<keyword evidence="2" id="KW-0677">Repeat</keyword>
<dbReference type="InterPro" id="IPR012677">
    <property type="entry name" value="Nucleotide-bd_a/b_plait_sf"/>
</dbReference>
<dbReference type="GO" id="GO:0006397">
    <property type="term" value="P:mRNA processing"/>
    <property type="evidence" value="ECO:0007669"/>
    <property type="project" value="InterPro"/>
</dbReference>
<dbReference type="Proteomes" id="UP001222932">
    <property type="component" value="Unassembled WGS sequence"/>
</dbReference>
<dbReference type="InterPro" id="IPR000504">
    <property type="entry name" value="RRM_dom"/>
</dbReference>
<dbReference type="GO" id="GO:0005634">
    <property type="term" value="C:nucleus"/>
    <property type="evidence" value="ECO:0007669"/>
    <property type="project" value="InterPro"/>
</dbReference>
<evidence type="ECO:0000256" key="3">
    <source>
        <dbReference type="ARBA" id="ARBA00022884"/>
    </source>
</evidence>
<feature type="region of interest" description="Disordered" evidence="5">
    <location>
        <begin position="1"/>
        <end position="159"/>
    </location>
</feature>
<dbReference type="CDD" id="cd12285">
    <property type="entry name" value="RRM3_RBM39_like"/>
    <property type="match status" value="1"/>
</dbReference>
<dbReference type="SUPFAM" id="SSF54928">
    <property type="entry name" value="RNA-binding domain, RBD"/>
    <property type="match status" value="2"/>
</dbReference>